<comment type="caution">
    <text evidence="3">The sequence shown here is derived from an EMBL/GenBank/DDBJ whole genome shotgun (WGS) entry which is preliminary data.</text>
</comment>
<evidence type="ECO:0000313" key="3">
    <source>
        <dbReference type="EMBL" id="TKW60815.1"/>
    </source>
</evidence>
<feature type="transmembrane region" description="Helical" evidence="2">
    <location>
        <begin position="93"/>
        <end position="113"/>
    </location>
</feature>
<reference evidence="3 4" key="1">
    <citation type="journal article" date="2017" name="Nat. Commun.">
        <title>In situ click chemistry generation of cyclooxygenase-2 inhibitors.</title>
        <authorList>
            <person name="Bhardwaj A."/>
            <person name="Kaur J."/>
            <person name="Wuest M."/>
            <person name="Wuest F."/>
        </authorList>
    </citation>
    <scope>NUCLEOTIDE SEQUENCE [LARGE SCALE GENOMIC DNA]</scope>
    <source>
        <strain evidence="3">S2_018_000_R2_106</strain>
    </source>
</reference>
<keyword evidence="2" id="KW-0472">Membrane</keyword>
<gene>
    <name evidence="3" type="ORF">DI628_07960</name>
</gene>
<evidence type="ECO:0000256" key="2">
    <source>
        <dbReference type="SAM" id="Phobius"/>
    </source>
</evidence>
<protein>
    <submittedName>
        <fullName evidence="3">Uncharacterized protein</fullName>
    </submittedName>
</protein>
<keyword evidence="2" id="KW-1133">Transmembrane helix</keyword>
<accession>A0A6N4R047</accession>
<evidence type="ECO:0000313" key="4">
    <source>
        <dbReference type="Proteomes" id="UP000320948"/>
    </source>
</evidence>
<proteinExistence type="predicted"/>
<name>A0A6N4R047_BLAVI</name>
<keyword evidence="2" id="KW-0812">Transmembrane</keyword>
<dbReference type="EMBL" id="VAFM01000002">
    <property type="protein sequence ID" value="TKW60815.1"/>
    <property type="molecule type" value="Genomic_DNA"/>
</dbReference>
<dbReference type="AlphaFoldDB" id="A0A6N4R047"/>
<evidence type="ECO:0000256" key="1">
    <source>
        <dbReference type="SAM" id="MobiDB-lite"/>
    </source>
</evidence>
<feature type="transmembrane region" description="Helical" evidence="2">
    <location>
        <begin position="125"/>
        <end position="145"/>
    </location>
</feature>
<feature type="region of interest" description="Disordered" evidence="1">
    <location>
        <begin position="183"/>
        <end position="207"/>
    </location>
</feature>
<organism evidence="3 4">
    <name type="scientific">Blastochloris viridis</name>
    <name type="common">Rhodopseudomonas viridis</name>
    <dbReference type="NCBI Taxonomy" id="1079"/>
    <lineage>
        <taxon>Bacteria</taxon>
        <taxon>Pseudomonadati</taxon>
        <taxon>Pseudomonadota</taxon>
        <taxon>Alphaproteobacteria</taxon>
        <taxon>Hyphomicrobiales</taxon>
        <taxon>Blastochloridaceae</taxon>
        <taxon>Blastochloris</taxon>
    </lineage>
</organism>
<sequence>MPDFLEDFLHWYLASWRRIDRKGFGLALLIVSVPSLLAVFTMAEGAGGFIGPMLDVVGALKGVSAGGDASAALESAQNAMNTLNGGSGGPNGIAWMAVLNNVLLLALFPLCRMRLRDMGYTGRQELGWAIVFNISVVDALIAAFIGDGIMPFGWLWTLLNFGGYIWLSSAKGKGSLAVHERMDYSKPQSDDPVARAPDPMRKDDHGY</sequence>
<feature type="transmembrane region" description="Helical" evidence="2">
    <location>
        <begin position="23"/>
        <end position="43"/>
    </location>
</feature>
<dbReference type="Proteomes" id="UP000320948">
    <property type="component" value="Unassembled WGS sequence"/>
</dbReference>
<feature type="transmembrane region" description="Helical" evidence="2">
    <location>
        <begin position="151"/>
        <end position="167"/>
    </location>
</feature>